<evidence type="ECO:0000313" key="7">
    <source>
        <dbReference type="EMBL" id="ASU77338.1"/>
    </source>
</evidence>
<accession>A0A223RN96</accession>
<dbReference type="SUPFAM" id="SSF88723">
    <property type="entry name" value="PIN domain-like"/>
    <property type="match status" value="1"/>
</dbReference>
<dbReference type="AlphaFoldDB" id="A0A223RN96"/>
<keyword evidence="3" id="KW-0378">Hydrolase</keyword>
<evidence type="ECO:0000259" key="6">
    <source>
        <dbReference type="Pfam" id="PF26343"/>
    </source>
</evidence>
<feature type="domain" description="PIN" evidence="5">
    <location>
        <begin position="18"/>
        <end position="112"/>
    </location>
</feature>
<name>A0A223RN96_9ACTN</name>
<keyword evidence="2" id="KW-0479">Metal-binding</keyword>
<proteinExistence type="predicted"/>
<evidence type="ECO:0000259" key="5">
    <source>
        <dbReference type="Pfam" id="PF13470"/>
    </source>
</evidence>
<dbReference type="Pfam" id="PF13470">
    <property type="entry name" value="PIN_3"/>
    <property type="match status" value="1"/>
</dbReference>
<sequence length="186" mass="21198">MTVSFPAYLDACCLVPINLTDVLLRLAETQTYRPLWSERVLNEVERNLPRVSSMTPERARRRVRVMRTQFRDALVTDYESLVPSMTNEQKDRHVLAAAVRGGAAVLVTANTKDFPYEATAPYDIGVVTPDEFLLDQLDLHPEQTLRCLKELVADRRRPPEDLFSFLPKLSKTVPDFCAAVHRRVGE</sequence>
<evidence type="ECO:0000256" key="4">
    <source>
        <dbReference type="ARBA" id="ARBA00022842"/>
    </source>
</evidence>
<reference evidence="7 8" key="1">
    <citation type="submission" date="2017-08" db="EMBL/GenBank/DDBJ databases">
        <title>The complete genome sequence of moderately halophilic actinomycete Actinopolyspora erythraea YIM 90600, the producer of novel erythromycin, novel actinopolysporins A-C and tubercidin.</title>
        <authorList>
            <person name="Yin M."/>
            <person name="Tang S."/>
        </authorList>
    </citation>
    <scope>NUCLEOTIDE SEQUENCE [LARGE SCALE GENOMIC DNA]</scope>
    <source>
        <strain evidence="7 8">YIM 90600</strain>
    </source>
</reference>
<dbReference type="Pfam" id="PF26343">
    <property type="entry name" value="VapC50_C"/>
    <property type="match status" value="1"/>
</dbReference>
<evidence type="ECO:0000256" key="3">
    <source>
        <dbReference type="ARBA" id="ARBA00022801"/>
    </source>
</evidence>
<evidence type="ECO:0000313" key="8">
    <source>
        <dbReference type="Proteomes" id="UP000215043"/>
    </source>
</evidence>
<protein>
    <submittedName>
        <fullName evidence="7">PIN domain-containing protein</fullName>
    </submittedName>
</protein>
<dbReference type="GO" id="GO:0004518">
    <property type="term" value="F:nuclease activity"/>
    <property type="evidence" value="ECO:0007669"/>
    <property type="project" value="UniProtKB-KW"/>
</dbReference>
<keyword evidence="1" id="KW-0540">Nuclease</keyword>
<gene>
    <name evidence="7" type="ORF">CDG81_02295</name>
</gene>
<dbReference type="KEGG" id="aey:CDG81_02295"/>
<dbReference type="InterPro" id="IPR029060">
    <property type="entry name" value="PIN-like_dom_sf"/>
</dbReference>
<dbReference type="EMBL" id="CP022752">
    <property type="protein sequence ID" value="ASU77338.1"/>
    <property type="molecule type" value="Genomic_DNA"/>
</dbReference>
<dbReference type="OrthoDB" id="113459at2"/>
<dbReference type="InterPro" id="IPR058652">
    <property type="entry name" value="VapC50_C"/>
</dbReference>
<dbReference type="Proteomes" id="UP000215043">
    <property type="component" value="Chromosome"/>
</dbReference>
<dbReference type="GO" id="GO:0016787">
    <property type="term" value="F:hydrolase activity"/>
    <property type="evidence" value="ECO:0007669"/>
    <property type="project" value="UniProtKB-KW"/>
</dbReference>
<organism evidence="7 8">
    <name type="scientific">Actinopolyspora erythraea</name>
    <dbReference type="NCBI Taxonomy" id="414996"/>
    <lineage>
        <taxon>Bacteria</taxon>
        <taxon>Bacillati</taxon>
        <taxon>Actinomycetota</taxon>
        <taxon>Actinomycetes</taxon>
        <taxon>Actinopolysporales</taxon>
        <taxon>Actinopolysporaceae</taxon>
        <taxon>Actinopolyspora</taxon>
    </lineage>
</organism>
<keyword evidence="4" id="KW-0460">Magnesium</keyword>
<evidence type="ECO:0000256" key="1">
    <source>
        <dbReference type="ARBA" id="ARBA00022722"/>
    </source>
</evidence>
<evidence type="ECO:0000256" key="2">
    <source>
        <dbReference type="ARBA" id="ARBA00022723"/>
    </source>
</evidence>
<dbReference type="GO" id="GO:0046872">
    <property type="term" value="F:metal ion binding"/>
    <property type="evidence" value="ECO:0007669"/>
    <property type="project" value="UniProtKB-KW"/>
</dbReference>
<feature type="domain" description="VapC50 C-terminal" evidence="6">
    <location>
        <begin position="129"/>
        <end position="182"/>
    </location>
</feature>
<dbReference type="InterPro" id="IPR002716">
    <property type="entry name" value="PIN_dom"/>
</dbReference>